<sequence length="1164" mass="128077">MVDPHNLNYGHFGTATYDLDDSEWAFRRNDERQRLTQLGRWRTVVPAAIHFPAPASSRPAPAVYDAVKALVRACPDLAPAGELLPELEVVSAAVTAATSTYDALQGDLLSFGSVTCHGQPNHRPKRVVATATGEVGNILRLQVLSQDRYGWGEERRGSWVQGPSVAGGEGGYWNDEAAPIQQICFAQTEDRSAFLAVRLPTRSVLFRPTFLHRRKNTRSEYFHLPLSDIDARPILSITQEESGGVPHAHVAFNPDYQRQVGIVNQKGNWSIWDMDGHHSGEYSAACSAQGSVVPKDESTELDAKEVAVKEDGWATIMWVGDANTIVVANRRHLTVFNFKHASTLKCPNLISPKSADWILDVVRHSSNTKLAFVLTSTHLFLLLVTCPSDDFGDDTIDAGATVLVSCTHFRGTDDVTLQLCVHESGDGHCFVVIHSRLNQLATVYWFKEHSSSRLSTGSGSVSVSDPICMHLQQADSFHHIRQMYMDRLSFGAPVGRHAHAINNVYEEQGAQFHRISLLLSDLSIREILLYTYDGDRKPSHLQIPPTVWIRTVRSKPCTGQSLASMTDVVDDFLVPDGVIDTQTLCLKRPHELPHWTRHRKTPAPWYHRDYSSLHEALVDATPADSNSPSLAVETIDINYVVKELMQLLAGNSTLIKPPLGTLLEYAGIAITVSDIDEASAKLQDMFSSEVGDDVMELQKIAADHVLALAEAATPEQLTVLSVYDTILQNWIAPLPPSVSARVRQHKERLARRVAVEVMLATTRVRYHDEALPANDAHPVPSQDSGIAFPNISSQPIFSQAGSSQLQFTMPVIEEAPLPSPTISQSVSDPLSRLSKHLRIEKPLPPSLPPGISQVLTHWQLGTDPSTYSWEATESAYQDELESQDEASQARRKKAQRKKERQEKRQKREDELFKHRTESQPDMPRSSPGPTLGMGGMGSSSQIPSQSQSQSWGLPFPGMVMQSQAEPGKHGSRPKAVKKKKNRKISSDVHYTSKTTATMSDFPSLQPAFTVRVDIDSPMAVGGQAGSDLVVVPMVSGTVKTEAGFEPELDAQLHGVGYDYIRNDVNGENMRLDVRSQVKNNDGTILAMYYKGTVALNAAVKAILSGSSDAKTTEYGDSFVTFTFETGSEKYKELQNGTYVAAGHFVKDGGKGTVVEYKVSKVIKG</sequence>
<dbReference type="GO" id="GO:0070860">
    <property type="term" value="C:RNA polymerase I core factor complex"/>
    <property type="evidence" value="ECO:0007669"/>
    <property type="project" value="TreeGrafter"/>
</dbReference>
<gene>
    <name evidence="5" type="ORF">P280DRAFT_442819</name>
</gene>
<evidence type="ECO:0000313" key="5">
    <source>
        <dbReference type="EMBL" id="KAF2645875.1"/>
    </source>
</evidence>
<feature type="region of interest" description="Disordered" evidence="1">
    <location>
        <begin position="878"/>
        <end position="987"/>
    </location>
</feature>
<dbReference type="GO" id="GO:0001179">
    <property type="term" value="F:RNA polymerase I general transcription initiation factor binding"/>
    <property type="evidence" value="ECO:0007669"/>
    <property type="project" value="TreeGrafter"/>
</dbReference>
<evidence type="ECO:0000256" key="1">
    <source>
        <dbReference type="SAM" id="MobiDB-lite"/>
    </source>
</evidence>
<evidence type="ECO:0000259" key="4">
    <source>
        <dbReference type="Pfam" id="PF20640"/>
    </source>
</evidence>
<dbReference type="InterPro" id="IPR019350">
    <property type="entry name" value="RNA_pol_I-sp_TIF_RRN6-like"/>
</dbReference>
<dbReference type="AlphaFoldDB" id="A0A6A6SDA7"/>
<evidence type="ECO:0000259" key="2">
    <source>
        <dbReference type="Pfam" id="PF10214"/>
    </source>
</evidence>
<dbReference type="Gene3D" id="2.40.160.20">
    <property type="match status" value="1"/>
</dbReference>
<protein>
    <recommendedName>
        <fullName evidence="7">RNA polymerase I-specific transcription initiation factor RRN6-like protein</fullName>
    </recommendedName>
</protein>
<dbReference type="GO" id="GO:0042790">
    <property type="term" value="P:nucleolar large rRNA transcription by RNA polymerase I"/>
    <property type="evidence" value="ECO:0007669"/>
    <property type="project" value="TreeGrafter"/>
</dbReference>
<dbReference type="Pfam" id="PF20640">
    <property type="entry name" value="Rrn6_HB"/>
    <property type="match status" value="1"/>
</dbReference>
<feature type="compositionally biased region" description="Basic residues" evidence="1">
    <location>
        <begin position="969"/>
        <end position="983"/>
    </location>
</feature>
<dbReference type="PANTHER" id="PTHR28221">
    <property type="entry name" value="RNA POLYMERASE I-SPECIFIC TRANSCRIPTION INITIATION FACTOR RRN6"/>
    <property type="match status" value="1"/>
</dbReference>
<organism evidence="5 6">
    <name type="scientific">Massarina eburnea CBS 473.64</name>
    <dbReference type="NCBI Taxonomy" id="1395130"/>
    <lineage>
        <taxon>Eukaryota</taxon>
        <taxon>Fungi</taxon>
        <taxon>Dikarya</taxon>
        <taxon>Ascomycota</taxon>
        <taxon>Pezizomycotina</taxon>
        <taxon>Dothideomycetes</taxon>
        <taxon>Pleosporomycetidae</taxon>
        <taxon>Pleosporales</taxon>
        <taxon>Massarineae</taxon>
        <taxon>Massarinaceae</taxon>
        <taxon>Massarina</taxon>
    </lineage>
</organism>
<dbReference type="GO" id="GO:0001163">
    <property type="term" value="F:RNA polymerase I transcription regulatory region sequence-specific DNA binding"/>
    <property type="evidence" value="ECO:0007669"/>
    <property type="project" value="TreeGrafter"/>
</dbReference>
<feature type="domain" description="RRN6 K-rich C-terminal" evidence="3">
    <location>
        <begin position="852"/>
        <end position="981"/>
    </location>
</feature>
<feature type="compositionally biased region" description="Basic and acidic residues" evidence="1">
    <location>
        <begin position="899"/>
        <end position="918"/>
    </location>
</feature>
<reference evidence="5" key="1">
    <citation type="journal article" date="2020" name="Stud. Mycol.">
        <title>101 Dothideomycetes genomes: a test case for predicting lifestyles and emergence of pathogens.</title>
        <authorList>
            <person name="Haridas S."/>
            <person name="Albert R."/>
            <person name="Binder M."/>
            <person name="Bloem J."/>
            <person name="Labutti K."/>
            <person name="Salamov A."/>
            <person name="Andreopoulos B."/>
            <person name="Baker S."/>
            <person name="Barry K."/>
            <person name="Bills G."/>
            <person name="Bluhm B."/>
            <person name="Cannon C."/>
            <person name="Castanera R."/>
            <person name="Culley D."/>
            <person name="Daum C."/>
            <person name="Ezra D."/>
            <person name="Gonzalez J."/>
            <person name="Henrissat B."/>
            <person name="Kuo A."/>
            <person name="Liang C."/>
            <person name="Lipzen A."/>
            <person name="Lutzoni F."/>
            <person name="Magnuson J."/>
            <person name="Mondo S."/>
            <person name="Nolan M."/>
            <person name="Ohm R."/>
            <person name="Pangilinan J."/>
            <person name="Park H.-J."/>
            <person name="Ramirez L."/>
            <person name="Alfaro M."/>
            <person name="Sun H."/>
            <person name="Tritt A."/>
            <person name="Yoshinaga Y."/>
            <person name="Zwiers L.-H."/>
            <person name="Turgeon B."/>
            <person name="Goodwin S."/>
            <person name="Spatafora J."/>
            <person name="Crous P."/>
            <person name="Grigoriev I."/>
        </authorList>
    </citation>
    <scope>NUCLEOTIDE SEQUENCE</scope>
    <source>
        <strain evidence="5">CBS 473.64</strain>
    </source>
</reference>
<dbReference type="InterPro" id="IPR048537">
    <property type="entry name" value="RRN6_HB"/>
</dbReference>
<name>A0A6A6SDA7_9PLEO</name>
<feature type="compositionally biased region" description="Low complexity" evidence="1">
    <location>
        <begin position="938"/>
        <end position="952"/>
    </location>
</feature>
<dbReference type="InterPro" id="IPR048535">
    <property type="entry name" value="RRN6_beta-prop"/>
</dbReference>
<evidence type="ECO:0000259" key="3">
    <source>
        <dbReference type="Pfam" id="PF20639"/>
    </source>
</evidence>
<dbReference type="Pfam" id="PF20639">
    <property type="entry name" value="Rrn6_K-rich"/>
    <property type="match status" value="1"/>
</dbReference>
<proteinExistence type="predicted"/>
<dbReference type="EMBL" id="MU006777">
    <property type="protein sequence ID" value="KAF2645875.1"/>
    <property type="molecule type" value="Genomic_DNA"/>
</dbReference>
<dbReference type="Pfam" id="PF10214">
    <property type="entry name" value="Rrn6_beta-prop"/>
    <property type="match status" value="1"/>
</dbReference>
<dbReference type="Pfam" id="PF11578">
    <property type="entry name" value="DUF3237"/>
    <property type="match status" value="1"/>
</dbReference>
<accession>A0A6A6SDA7</accession>
<evidence type="ECO:0008006" key="7">
    <source>
        <dbReference type="Google" id="ProtNLM"/>
    </source>
</evidence>
<evidence type="ECO:0000313" key="6">
    <source>
        <dbReference type="Proteomes" id="UP000799753"/>
    </source>
</evidence>
<dbReference type="OrthoDB" id="4090074at2759"/>
<keyword evidence="6" id="KW-1185">Reference proteome</keyword>
<dbReference type="Proteomes" id="UP000799753">
    <property type="component" value="Unassembled WGS sequence"/>
</dbReference>
<feature type="compositionally biased region" description="Basic residues" evidence="1">
    <location>
        <begin position="889"/>
        <end position="898"/>
    </location>
</feature>
<dbReference type="PANTHER" id="PTHR28221:SF2">
    <property type="entry name" value="RNA POLYMERASE I-SPECIFIC TRANSCRIPTION INITIATION FACTOR RRN6"/>
    <property type="match status" value="1"/>
</dbReference>
<feature type="domain" description="RRN6 beta-propeller" evidence="2">
    <location>
        <begin position="102"/>
        <end position="470"/>
    </location>
</feature>
<dbReference type="InterPro" id="IPR048536">
    <property type="entry name" value="Rrn6_K-rich"/>
</dbReference>
<feature type="domain" description="RRN6 helical bundle" evidence="4">
    <location>
        <begin position="569"/>
        <end position="761"/>
    </location>
</feature>